<dbReference type="AlphaFoldDB" id="A0A0L0NDY3"/>
<dbReference type="GO" id="GO:0008081">
    <property type="term" value="F:phosphoric diester hydrolase activity"/>
    <property type="evidence" value="ECO:0007669"/>
    <property type="project" value="InterPro"/>
</dbReference>
<comment type="caution">
    <text evidence="2">The sequence shown here is derived from an EMBL/GenBank/DDBJ whole genome shotgun (WGS) entry which is preliminary data.</text>
</comment>
<evidence type="ECO:0000313" key="3">
    <source>
        <dbReference type="Proteomes" id="UP000036947"/>
    </source>
</evidence>
<accession>A0A0L0NDY3</accession>
<dbReference type="InterPro" id="IPR000909">
    <property type="entry name" value="PLipase_C_PInositol-sp_X_dom"/>
</dbReference>
<dbReference type="InterPro" id="IPR017946">
    <property type="entry name" value="PLC-like_Pdiesterase_TIM-brl"/>
</dbReference>
<dbReference type="InterPro" id="IPR051057">
    <property type="entry name" value="PI-PLC_domain"/>
</dbReference>
<dbReference type="CDD" id="cd08586">
    <property type="entry name" value="PI-PLCc_BcPLC_like"/>
    <property type="match status" value="1"/>
</dbReference>
<protein>
    <submittedName>
        <fullName evidence="2">1-phosphatidylinositol phosphodiesterase</fullName>
    </submittedName>
</protein>
<gene>
    <name evidence="2" type="ORF">TOPH_03037</name>
</gene>
<proteinExistence type="predicted"/>
<dbReference type="GO" id="GO:0006629">
    <property type="term" value="P:lipid metabolic process"/>
    <property type="evidence" value="ECO:0007669"/>
    <property type="project" value="InterPro"/>
</dbReference>
<dbReference type="SUPFAM" id="SSF51695">
    <property type="entry name" value="PLC-like phosphodiesterases"/>
    <property type="match status" value="1"/>
</dbReference>
<dbReference type="PANTHER" id="PTHR13593">
    <property type="match status" value="1"/>
</dbReference>
<name>A0A0L0NDY3_TOLOC</name>
<sequence>VFGERIGQTCSTQSRASCYITSLYGVTTHDPSRPVHCGSNRQSELVFKMVRLIGLCALLSLHPIAALAGSSLEDLALQKTLGDASPVFGVYQDVQSRTSTWMRAYPDDTPIAHMNIPGTHDTATWNYSRATQQYLDHVTSLVGLHDTDPTLYRCQQSSIVDMLNAGIRVFDLRYAFDVTNSTLVFWHGPALQSETATLDDVLIGYYKWLDDHPSEAVFLSFQYQGSTAPNAQNDAGVQTLLYSALTSPPSKEYVLQTKDHIGTLGEARGKVTLLKRFDLNKLDPSYDASLPGVHFSPNDWDDNVSFVESLGALQVADMPQGPNITLVYNKDTGETAYIEDYYQPMTPQGSSLEENIIWKYNATVAHLQMAAQTHPDSLFWSFASSNNIGNTPPNTPEEQALGDGTVTGVNQRLIPFLKTQRGKRLGIVMFDFFEEPSDLMSTFLSLLPPKCAKKARSS</sequence>
<organism evidence="2 3">
    <name type="scientific">Tolypocladium ophioglossoides (strain CBS 100239)</name>
    <name type="common">Snaketongue truffleclub</name>
    <name type="synonym">Elaphocordyceps ophioglossoides</name>
    <dbReference type="NCBI Taxonomy" id="1163406"/>
    <lineage>
        <taxon>Eukaryota</taxon>
        <taxon>Fungi</taxon>
        <taxon>Dikarya</taxon>
        <taxon>Ascomycota</taxon>
        <taxon>Pezizomycotina</taxon>
        <taxon>Sordariomycetes</taxon>
        <taxon>Hypocreomycetidae</taxon>
        <taxon>Hypocreales</taxon>
        <taxon>Ophiocordycipitaceae</taxon>
        <taxon>Tolypocladium</taxon>
    </lineage>
</organism>
<dbReference type="Pfam" id="PF00388">
    <property type="entry name" value="PI-PLC-X"/>
    <property type="match status" value="1"/>
</dbReference>
<dbReference type="PANTHER" id="PTHR13593:SF116">
    <property type="entry name" value="PLC-LIKE PHOSPHODIESTERASE"/>
    <property type="match status" value="1"/>
</dbReference>
<reference evidence="2 3" key="1">
    <citation type="journal article" date="2015" name="BMC Genomics">
        <title>The genome of the truffle-parasite Tolypocladium ophioglossoides and the evolution of antifungal peptaibiotics.</title>
        <authorList>
            <person name="Quandt C.A."/>
            <person name="Bushley K.E."/>
            <person name="Spatafora J.W."/>
        </authorList>
    </citation>
    <scope>NUCLEOTIDE SEQUENCE [LARGE SCALE GENOMIC DNA]</scope>
    <source>
        <strain evidence="2 3">CBS 100239</strain>
    </source>
</reference>
<dbReference type="SMART" id="SM00148">
    <property type="entry name" value="PLCXc"/>
    <property type="match status" value="1"/>
</dbReference>
<dbReference type="OrthoDB" id="1046782at2759"/>
<evidence type="ECO:0000259" key="1">
    <source>
        <dbReference type="SMART" id="SM00148"/>
    </source>
</evidence>
<dbReference type="Gene3D" id="3.20.20.190">
    <property type="entry name" value="Phosphatidylinositol (PI) phosphodiesterase"/>
    <property type="match status" value="1"/>
</dbReference>
<feature type="domain" description="Phosphatidylinositol-specific phospholipase C X" evidence="1">
    <location>
        <begin position="107"/>
        <end position="276"/>
    </location>
</feature>
<dbReference type="PROSITE" id="PS50007">
    <property type="entry name" value="PIPLC_X_DOMAIN"/>
    <property type="match status" value="1"/>
</dbReference>
<feature type="non-terminal residue" evidence="2">
    <location>
        <position position="1"/>
    </location>
</feature>
<dbReference type="EMBL" id="LFRF01000006">
    <property type="protein sequence ID" value="KND92256.1"/>
    <property type="molecule type" value="Genomic_DNA"/>
</dbReference>
<dbReference type="Proteomes" id="UP000036947">
    <property type="component" value="Unassembled WGS sequence"/>
</dbReference>
<evidence type="ECO:0000313" key="2">
    <source>
        <dbReference type="EMBL" id="KND92256.1"/>
    </source>
</evidence>
<keyword evidence="3" id="KW-1185">Reference proteome</keyword>